<protein>
    <submittedName>
        <fullName evidence="1">Uncharacterized protein</fullName>
    </submittedName>
</protein>
<evidence type="ECO:0000313" key="2">
    <source>
        <dbReference type="Proteomes" id="UP001280581"/>
    </source>
</evidence>
<name>A0AAN6RLP7_9PLEO</name>
<evidence type="ECO:0000313" key="1">
    <source>
        <dbReference type="EMBL" id="KAK3217028.1"/>
    </source>
</evidence>
<organism evidence="1 2">
    <name type="scientific">Pseudopithomyces chartarum</name>
    <dbReference type="NCBI Taxonomy" id="1892770"/>
    <lineage>
        <taxon>Eukaryota</taxon>
        <taxon>Fungi</taxon>
        <taxon>Dikarya</taxon>
        <taxon>Ascomycota</taxon>
        <taxon>Pezizomycotina</taxon>
        <taxon>Dothideomycetes</taxon>
        <taxon>Pleosporomycetidae</taxon>
        <taxon>Pleosporales</taxon>
        <taxon>Massarineae</taxon>
        <taxon>Didymosphaeriaceae</taxon>
        <taxon>Pseudopithomyces</taxon>
    </lineage>
</organism>
<keyword evidence="2" id="KW-1185">Reference proteome</keyword>
<accession>A0AAN6RLP7</accession>
<sequence>MTHNLEEPGGYLPHGRKIWLSKNELTVREAKLEPHLGGWCAHPKIHFEDVTDYVFTEEFHQGTQLPDQLLMEEEPPHNYKHRYMTIEPEKSKVLGEADTLQVLLPATLSATQSLLLRKRPEDWPVVFFTLYILHLISEDVGQCSYYSDALTKIRDPTKEALKTLRALYVHVCRPKYRPFTEQFDEGAYARLLGVEIDDMLIQRYGRHHRLWRDEIIQGCTTANQESTPFVGDEVDSFENILDQYAYGFSI</sequence>
<dbReference type="EMBL" id="WVTA01000001">
    <property type="protein sequence ID" value="KAK3217028.1"/>
    <property type="molecule type" value="Genomic_DNA"/>
</dbReference>
<comment type="caution">
    <text evidence="1">The sequence shown here is derived from an EMBL/GenBank/DDBJ whole genome shotgun (WGS) entry which is preliminary data.</text>
</comment>
<proteinExistence type="predicted"/>
<gene>
    <name evidence="1" type="ORF">GRF29_1g1773093</name>
</gene>
<reference evidence="1 2" key="1">
    <citation type="submission" date="2021-02" db="EMBL/GenBank/DDBJ databases">
        <title>Genome assembly of Pseudopithomyces chartarum.</title>
        <authorList>
            <person name="Jauregui R."/>
            <person name="Singh J."/>
            <person name="Voisey C."/>
        </authorList>
    </citation>
    <scope>NUCLEOTIDE SEQUENCE [LARGE SCALE GENOMIC DNA]</scope>
    <source>
        <strain evidence="1 2">AGR01</strain>
    </source>
</reference>
<dbReference type="Proteomes" id="UP001280581">
    <property type="component" value="Unassembled WGS sequence"/>
</dbReference>
<dbReference type="AlphaFoldDB" id="A0AAN6RLP7"/>